<accession>A0ABQ0D6I1</accession>
<dbReference type="RefSeq" id="WP_369607887.1">
    <property type="nucleotide sequence ID" value="NZ_BAAFHN010000084.1"/>
</dbReference>
<dbReference type="Proteomes" id="UP001562457">
    <property type="component" value="Unassembled WGS sequence"/>
</dbReference>
<proteinExistence type="predicted"/>
<protein>
    <submittedName>
        <fullName evidence="2">Uncharacterized protein</fullName>
    </submittedName>
</protein>
<gene>
    <name evidence="2" type="ORF">NHP164001_19770</name>
</gene>
<dbReference type="EMBL" id="BAAFHN010000084">
    <property type="protein sequence ID" value="GAB0173955.1"/>
    <property type="molecule type" value="Genomic_DNA"/>
</dbReference>
<feature type="chain" id="PRO_5046775114" evidence="1">
    <location>
        <begin position="24"/>
        <end position="207"/>
    </location>
</feature>
<evidence type="ECO:0000256" key="1">
    <source>
        <dbReference type="SAM" id="SignalP"/>
    </source>
</evidence>
<reference evidence="2 3" key="1">
    <citation type="submission" date="2024-06" db="EMBL/GenBank/DDBJ databases">
        <title>Draft genome sequence of Helicobacter trogontum NHP16-4001.</title>
        <authorList>
            <person name="Rimbara E."/>
            <person name="Suzuki M."/>
        </authorList>
    </citation>
    <scope>NUCLEOTIDE SEQUENCE [LARGE SCALE GENOMIC DNA]</scope>
    <source>
        <strain evidence="2 3">NHP16-4001</strain>
    </source>
</reference>
<evidence type="ECO:0000313" key="3">
    <source>
        <dbReference type="Proteomes" id="UP001562457"/>
    </source>
</evidence>
<feature type="signal peptide" evidence="1">
    <location>
        <begin position="1"/>
        <end position="23"/>
    </location>
</feature>
<name>A0ABQ0D6I1_9HELI</name>
<evidence type="ECO:0000313" key="2">
    <source>
        <dbReference type="EMBL" id="GAB0173955.1"/>
    </source>
</evidence>
<comment type="caution">
    <text evidence="2">The sequence shown here is derived from an EMBL/GenBank/DDBJ whole genome shotgun (WGS) entry which is preliminary data.</text>
</comment>
<keyword evidence="3" id="KW-1185">Reference proteome</keyword>
<keyword evidence="1" id="KW-0732">Signal</keyword>
<sequence length="207" mass="24592">MTLNRKYKLLCVVMLALAHLGYALDLEQSIKITQDKCRDKVFEIQYARILQENTRDYSVIVLQDYQDTQDQYGNVTSQDRSCVNVFTQGKIRTMSFSRSIEKIMTNKENFTLTTAYQDTAGNITRWYYTFAISQDTIFLKNNGKQYLYIDIDDVEETLNGEVVFYKSQNKQIPLDSINDELLQRLREWILIRQYCKIEERNDKTRFF</sequence>
<organism evidence="2 3">
    <name type="scientific">Helicobacter trogontum</name>
    <dbReference type="NCBI Taxonomy" id="50960"/>
    <lineage>
        <taxon>Bacteria</taxon>
        <taxon>Pseudomonadati</taxon>
        <taxon>Campylobacterota</taxon>
        <taxon>Epsilonproteobacteria</taxon>
        <taxon>Campylobacterales</taxon>
        <taxon>Helicobacteraceae</taxon>
        <taxon>Helicobacter</taxon>
    </lineage>
</organism>